<dbReference type="Pfam" id="PF13912">
    <property type="entry name" value="zf-C2H2_6"/>
    <property type="match status" value="1"/>
</dbReference>
<keyword evidence="4" id="KW-0862">Zinc</keyword>
<evidence type="ECO:0000256" key="3">
    <source>
        <dbReference type="ARBA" id="ARBA00022771"/>
    </source>
</evidence>
<evidence type="ECO:0000313" key="8">
    <source>
        <dbReference type="EMBL" id="KAK3586342.1"/>
    </source>
</evidence>
<dbReference type="InterPro" id="IPR036236">
    <property type="entry name" value="Znf_C2H2_sf"/>
</dbReference>
<keyword evidence="9" id="KW-1185">Reference proteome</keyword>
<reference evidence="8" key="2">
    <citation type="journal article" date="2021" name="Genome Biol. Evol.">
        <title>Developing a high-quality reference genome for a parasitic bivalve with doubly uniparental inheritance (Bivalvia: Unionida).</title>
        <authorList>
            <person name="Smith C.H."/>
        </authorList>
    </citation>
    <scope>NUCLEOTIDE SEQUENCE</scope>
    <source>
        <strain evidence="8">CHS0354</strain>
        <tissue evidence="8">Mantle</tissue>
    </source>
</reference>
<dbReference type="Pfam" id="PF00096">
    <property type="entry name" value="zf-C2H2"/>
    <property type="match status" value="1"/>
</dbReference>
<dbReference type="SUPFAM" id="SSF57667">
    <property type="entry name" value="beta-beta-alpha zinc fingers"/>
    <property type="match status" value="1"/>
</dbReference>
<dbReference type="PANTHER" id="PTHR14003">
    <property type="entry name" value="TRANSCRIPTIONAL REPRESSOR PROTEIN YY"/>
    <property type="match status" value="1"/>
</dbReference>
<evidence type="ECO:0000256" key="5">
    <source>
        <dbReference type="PROSITE-ProRule" id="PRU00042"/>
    </source>
</evidence>
<dbReference type="GO" id="GO:0031519">
    <property type="term" value="C:PcG protein complex"/>
    <property type="evidence" value="ECO:0007669"/>
    <property type="project" value="TreeGrafter"/>
</dbReference>
<dbReference type="GO" id="GO:0008270">
    <property type="term" value="F:zinc ion binding"/>
    <property type="evidence" value="ECO:0007669"/>
    <property type="project" value="UniProtKB-KW"/>
</dbReference>
<dbReference type="GO" id="GO:0000978">
    <property type="term" value="F:RNA polymerase II cis-regulatory region sequence-specific DNA binding"/>
    <property type="evidence" value="ECO:0007669"/>
    <property type="project" value="TreeGrafter"/>
</dbReference>
<dbReference type="Proteomes" id="UP001195483">
    <property type="component" value="Unassembled WGS sequence"/>
</dbReference>
<evidence type="ECO:0000313" key="9">
    <source>
        <dbReference type="Proteomes" id="UP001195483"/>
    </source>
</evidence>
<dbReference type="GO" id="GO:0005667">
    <property type="term" value="C:transcription regulator complex"/>
    <property type="evidence" value="ECO:0007669"/>
    <property type="project" value="TreeGrafter"/>
</dbReference>
<dbReference type="SMART" id="SM00355">
    <property type="entry name" value="ZnF_C2H2"/>
    <property type="match status" value="2"/>
</dbReference>
<dbReference type="EMBL" id="JAEAOA010002237">
    <property type="protein sequence ID" value="KAK3586342.1"/>
    <property type="molecule type" value="Genomic_DNA"/>
</dbReference>
<dbReference type="GO" id="GO:0000981">
    <property type="term" value="F:DNA-binding transcription factor activity, RNA polymerase II-specific"/>
    <property type="evidence" value="ECO:0007669"/>
    <property type="project" value="TreeGrafter"/>
</dbReference>
<evidence type="ECO:0000256" key="2">
    <source>
        <dbReference type="ARBA" id="ARBA00022737"/>
    </source>
</evidence>
<reference evidence="8" key="3">
    <citation type="submission" date="2023-05" db="EMBL/GenBank/DDBJ databases">
        <authorList>
            <person name="Smith C.H."/>
        </authorList>
    </citation>
    <scope>NUCLEOTIDE SEQUENCE</scope>
    <source>
        <strain evidence="8">CHS0354</strain>
        <tissue evidence="8">Mantle</tissue>
    </source>
</reference>
<dbReference type="Gene3D" id="3.30.160.60">
    <property type="entry name" value="Classic Zinc Finger"/>
    <property type="match status" value="3"/>
</dbReference>
<feature type="region of interest" description="Disordered" evidence="6">
    <location>
        <begin position="50"/>
        <end position="79"/>
    </location>
</feature>
<dbReference type="FunFam" id="3.30.160.60:FF:000474">
    <property type="entry name" value="zinc finger protein 367"/>
    <property type="match status" value="1"/>
</dbReference>
<dbReference type="PANTHER" id="PTHR14003:SF26">
    <property type="entry name" value="ZINC FINGER PROTEIN 367"/>
    <property type="match status" value="1"/>
</dbReference>
<reference evidence="8" key="1">
    <citation type="journal article" date="2021" name="Genome Biol. Evol.">
        <title>A High-Quality Reference Genome for a Parasitic Bivalve with Doubly Uniparental Inheritance (Bivalvia: Unionida).</title>
        <authorList>
            <person name="Smith C.H."/>
        </authorList>
    </citation>
    <scope>NUCLEOTIDE SEQUENCE</scope>
    <source>
        <strain evidence="8">CHS0354</strain>
    </source>
</reference>
<proteinExistence type="predicted"/>
<feature type="domain" description="C2H2-type" evidence="7">
    <location>
        <begin position="100"/>
        <end position="127"/>
    </location>
</feature>
<comment type="caution">
    <text evidence="8">The sequence shown here is derived from an EMBL/GenBank/DDBJ whole genome shotgun (WGS) entry which is preliminary data.</text>
</comment>
<dbReference type="PROSITE" id="PS00028">
    <property type="entry name" value="ZINC_FINGER_C2H2_1"/>
    <property type="match status" value="2"/>
</dbReference>
<dbReference type="AlphaFoldDB" id="A0AAE0S6K3"/>
<dbReference type="GO" id="GO:0000785">
    <property type="term" value="C:chromatin"/>
    <property type="evidence" value="ECO:0007669"/>
    <property type="project" value="TreeGrafter"/>
</dbReference>
<dbReference type="PROSITE" id="PS50157">
    <property type="entry name" value="ZINC_FINGER_C2H2_2"/>
    <property type="match status" value="2"/>
</dbReference>
<gene>
    <name evidence="8" type="ORF">CHS0354_038322</name>
</gene>
<evidence type="ECO:0000259" key="7">
    <source>
        <dbReference type="PROSITE" id="PS50157"/>
    </source>
</evidence>
<evidence type="ECO:0000256" key="1">
    <source>
        <dbReference type="ARBA" id="ARBA00022723"/>
    </source>
</evidence>
<feature type="domain" description="C2H2-type" evidence="7">
    <location>
        <begin position="128"/>
        <end position="157"/>
    </location>
</feature>
<dbReference type="InterPro" id="IPR013087">
    <property type="entry name" value="Znf_C2H2_type"/>
</dbReference>
<protein>
    <recommendedName>
        <fullName evidence="7">C2H2-type domain-containing protein</fullName>
    </recommendedName>
</protein>
<keyword evidence="3 5" id="KW-0863">Zinc-finger</keyword>
<organism evidence="8 9">
    <name type="scientific">Potamilus streckersoni</name>
    <dbReference type="NCBI Taxonomy" id="2493646"/>
    <lineage>
        <taxon>Eukaryota</taxon>
        <taxon>Metazoa</taxon>
        <taxon>Spiralia</taxon>
        <taxon>Lophotrochozoa</taxon>
        <taxon>Mollusca</taxon>
        <taxon>Bivalvia</taxon>
        <taxon>Autobranchia</taxon>
        <taxon>Heteroconchia</taxon>
        <taxon>Palaeoheterodonta</taxon>
        <taxon>Unionida</taxon>
        <taxon>Unionoidea</taxon>
        <taxon>Unionidae</taxon>
        <taxon>Ambleminae</taxon>
        <taxon>Lampsilini</taxon>
        <taxon>Potamilus</taxon>
    </lineage>
</organism>
<evidence type="ECO:0000256" key="4">
    <source>
        <dbReference type="ARBA" id="ARBA00022833"/>
    </source>
</evidence>
<keyword evidence="2" id="KW-0677">Repeat</keyword>
<name>A0AAE0S6K3_9BIVA</name>
<accession>A0AAE0S6K3</accession>
<evidence type="ECO:0000256" key="6">
    <source>
        <dbReference type="SAM" id="MobiDB-lite"/>
    </source>
</evidence>
<sequence>MDCLCVCIYTHTCCIARVLKSRKASTAELMYLTMCPYVWRDTLRQIPYSRSRSSSCSSPEGDSQDAEGDSDSNSSLRRGRPRAEKIYSLILEGTVSRSNIRCKICNRVFPREKSLQAHMRTHTGERPYVCDYPGCGKAFCQSGQLKTHQRLHTGEKPFVCSVQGCLSRFAHANRHCPEHPYATLDRKSTNVDVNEKVRKDTNMAISTWLLRQAKSRQERVHTQKKVRQKHDELVLNLQPSKQPLETAPITNQFSEQTDKWISALALIELSQGIS</sequence>
<keyword evidence="1" id="KW-0479">Metal-binding</keyword>